<dbReference type="OrthoDB" id="662444at2"/>
<feature type="domain" description="Tyr recombinase" evidence="5">
    <location>
        <begin position="162"/>
        <end position="331"/>
    </location>
</feature>
<dbReference type="InterPro" id="IPR050090">
    <property type="entry name" value="Tyrosine_recombinase_XerCD"/>
</dbReference>
<dbReference type="RefSeq" id="WP_134751754.1">
    <property type="nucleotide sequence ID" value="NZ_CP038149.1"/>
</dbReference>
<dbReference type="GO" id="GO:0003677">
    <property type="term" value="F:DNA binding"/>
    <property type="evidence" value="ECO:0007669"/>
    <property type="project" value="UniProtKB-UniRule"/>
</dbReference>
<dbReference type="AlphaFoldDB" id="A0A4P7CYJ4"/>
<organism evidence="7 8">
    <name type="scientific">Paraburkholderia pallida</name>
    <dbReference type="NCBI Taxonomy" id="2547399"/>
    <lineage>
        <taxon>Bacteria</taxon>
        <taxon>Pseudomonadati</taxon>
        <taxon>Pseudomonadota</taxon>
        <taxon>Betaproteobacteria</taxon>
        <taxon>Burkholderiales</taxon>
        <taxon>Burkholderiaceae</taxon>
        <taxon>Paraburkholderia</taxon>
    </lineage>
</organism>
<dbReference type="Pfam" id="PF00589">
    <property type="entry name" value="Phage_integrase"/>
    <property type="match status" value="1"/>
</dbReference>
<dbReference type="InterPro" id="IPR011010">
    <property type="entry name" value="DNA_brk_join_enz"/>
</dbReference>
<dbReference type="PROSITE" id="PS51900">
    <property type="entry name" value="CB"/>
    <property type="match status" value="1"/>
</dbReference>
<dbReference type="PROSITE" id="PS51898">
    <property type="entry name" value="TYR_RECOMBINASE"/>
    <property type="match status" value="1"/>
</dbReference>
<evidence type="ECO:0000256" key="1">
    <source>
        <dbReference type="ARBA" id="ARBA00022908"/>
    </source>
</evidence>
<keyword evidence="2 4" id="KW-0238">DNA-binding</keyword>
<dbReference type="SUPFAM" id="SSF56349">
    <property type="entry name" value="DNA breaking-rejoining enzymes"/>
    <property type="match status" value="1"/>
</dbReference>
<feature type="domain" description="Core-binding (CB)" evidence="6">
    <location>
        <begin position="59"/>
        <end position="142"/>
    </location>
</feature>
<dbReference type="Gene3D" id="1.10.443.10">
    <property type="entry name" value="Intergrase catalytic core"/>
    <property type="match status" value="1"/>
</dbReference>
<dbReference type="GO" id="GO:0015074">
    <property type="term" value="P:DNA integration"/>
    <property type="evidence" value="ECO:0007669"/>
    <property type="project" value="UniProtKB-KW"/>
</dbReference>
<keyword evidence="1" id="KW-0229">DNA integration</keyword>
<evidence type="ECO:0000313" key="8">
    <source>
        <dbReference type="Proteomes" id="UP000295727"/>
    </source>
</evidence>
<dbReference type="CDD" id="cd00796">
    <property type="entry name" value="INT_Rci_Hp1_C"/>
    <property type="match status" value="1"/>
</dbReference>
<proteinExistence type="predicted"/>
<dbReference type="EMBL" id="CP038149">
    <property type="protein sequence ID" value="QBQ99211.1"/>
    <property type="molecule type" value="Genomic_DNA"/>
</dbReference>
<sequence>MSIRKRKGSDVWHIDFRAPGGGRVRQSTGTSDRKEAQELHDKLKHEAWRVARLGEKPRHCFEEGAARFLKERIGKTTVKSMAAQLEYFCGVFSGRDLASLTRAEIMAALPVDAVRKGRKAPLTAGTRNRYLSTIRALLYDAADKWDWIDKAPSLPELEEPAIRIRWITRDEAKRLLRALTDDCMRDCTAFGFQTGLRQANILKLEWAQVDLVAKRAWIHPDQAKARKPIGVPLNEEALTILRRQIGKSDEYVFVSAGEPLDRWDAYWWKVACRKAGIKNFRFHDVRHTWASWHVQGGTPLQVLKELGGWATFEMVLKYAHLAPDHLAQHASAVLMHEPPKLVAVS</sequence>
<dbReference type="InterPro" id="IPR044068">
    <property type="entry name" value="CB"/>
</dbReference>
<evidence type="ECO:0000256" key="3">
    <source>
        <dbReference type="ARBA" id="ARBA00023172"/>
    </source>
</evidence>
<keyword evidence="3" id="KW-0233">DNA recombination</keyword>
<evidence type="ECO:0000313" key="7">
    <source>
        <dbReference type="EMBL" id="QBQ99211.1"/>
    </source>
</evidence>
<evidence type="ECO:0000256" key="2">
    <source>
        <dbReference type="ARBA" id="ARBA00023125"/>
    </source>
</evidence>
<accession>A0A4P7CYJ4</accession>
<dbReference type="GO" id="GO:0006310">
    <property type="term" value="P:DNA recombination"/>
    <property type="evidence" value="ECO:0007669"/>
    <property type="project" value="UniProtKB-KW"/>
</dbReference>
<dbReference type="PANTHER" id="PTHR30349">
    <property type="entry name" value="PHAGE INTEGRASE-RELATED"/>
    <property type="match status" value="1"/>
</dbReference>
<name>A0A4P7CYJ4_9BURK</name>
<keyword evidence="8" id="KW-1185">Reference proteome</keyword>
<dbReference type="KEGG" id="ppai:E1956_18565"/>
<dbReference type="InterPro" id="IPR002104">
    <property type="entry name" value="Integrase_catalytic"/>
</dbReference>
<evidence type="ECO:0000259" key="5">
    <source>
        <dbReference type="PROSITE" id="PS51898"/>
    </source>
</evidence>
<evidence type="ECO:0000259" key="6">
    <source>
        <dbReference type="PROSITE" id="PS51900"/>
    </source>
</evidence>
<dbReference type="InterPro" id="IPR013762">
    <property type="entry name" value="Integrase-like_cat_sf"/>
</dbReference>
<protein>
    <submittedName>
        <fullName evidence="7">Site-specific integrase</fullName>
    </submittedName>
</protein>
<dbReference type="Proteomes" id="UP000295727">
    <property type="component" value="Chromosome 2"/>
</dbReference>
<gene>
    <name evidence="7" type="ORF">E1956_18565</name>
</gene>
<reference evidence="7 8" key="1">
    <citation type="submission" date="2019-03" db="EMBL/GenBank/DDBJ databases">
        <title>Paraburkholderia sp. 7MH5, isolated from subtropical forest soil.</title>
        <authorList>
            <person name="Gao Z.-H."/>
            <person name="Qiu L.-H."/>
        </authorList>
    </citation>
    <scope>NUCLEOTIDE SEQUENCE [LARGE SCALE GENOMIC DNA]</scope>
    <source>
        <strain evidence="7 8">7MH5</strain>
    </source>
</reference>
<evidence type="ECO:0000256" key="4">
    <source>
        <dbReference type="PROSITE-ProRule" id="PRU01248"/>
    </source>
</evidence>
<dbReference type="PANTHER" id="PTHR30349:SF64">
    <property type="entry name" value="PROPHAGE INTEGRASE INTD-RELATED"/>
    <property type="match status" value="1"/>
</dbReference>